<dbReference type="SUPFAM" id="SSF54593">
    <property type="entry name" value="Glyoxalase/Bleomycin resistance protein/Dihydroxybiphenyl dioxygenase"/>
    <property type="match status" value="1"/>
</dbReference>
<evidence type="ECO:0000313" key="3">
    <source>
        <dbReference type="Proteomes" id="UP001210231"/>
    </source>
</evidence>
<sequence>MHIKLIVLRTGNPKVLADFYSLLGFVFDYHQHGNGPFHYAAPVGAAILEIYPLTKSQTEADKHLRLGFSIDDFDSKMEALNNLNIPFLMQPTATAFGMMAIVSDPDNRKVELYKS</sequence>
<dbReference type="RefSeq" id="WP_407032100.1">
    <property type="nucleotide sequence ID" value="NZ_JAQGEF010000017.1"/>
</dbReference>
<name>A0ABT4ULP4_9BACT</name>
<keyword evidence="2" id="KW-0560">Oxidoreductase</keyword>
<keyword evidence="2" id="KW-0223">Dioxygenase</keyword>
<evidence type="ECO:0000313" key="2">
    <source>
        <dbReference type="EMBL" id="MDA3615772.1"/>
    </source>
</evidence>
<dbReference type="InterPro" id="IPR037523">
    <property type="entry name" value="VOC_core"/>
</dbReference>
<dbReference type="InterPro" id="IPR004360">
    <property type="entry name" value="Glyas_Fos-R_dOase_dom"/>
</dbReference>
<reference evidence="2 3" key="1">
    <citation type="submission" date="2022-12" db="EMBL/GenBank/DDBJ databases">
        <title>Chitinophagaceae gen. sp. nov., a new member of the family Chitinophagaceae, isolated from soil in a chemical factory.</title>
        <authorList>
            <person name="Ke Z."/>
        </authorList>
    </citation>
    <scope>NUCLEOTIDE SEQUENCE [LARGE SCALE GENOMIC DNA]</scope>
    <source>
        <strain evidence="2 3">LY-5</strain>
    </source>
</reference>
<dbReference type="InterPro" id="IPR029068">
    <property type="entry name" value="Glyas_Bleomycin-R_OHBP_Dase"/>
</dbReference>
<dbReference type="Pfam" id="PF00903">
    <property type="entry name" value="Glyoxalase"/>
    <property type="match status" value="1"/>
</dbReference>
<dbReference type="Gene3D" id="3.10.180.10">
    <property type="entry name" value="2,3-Dihydroxybiphenyl 1,2-Dioxygenase, domain 1"/>
    <property type="match status" value="1"/>
</dbReference>
<dbReference type="PROSITE" id="PS51819">
    <property type="entry name" value="VOC"/>
    <property type="match status" value="1"/>
</dbReference>
<gene>
    <name evidence="2" type="ORF">O3P16_13215</name>
</gene>
<feature type="domain" description="VOC" evidence="1">
    <location>
        <begin position="2"/>
        <end position="115"/>
    </location>
</feature>
<comment type="caution">
    <text evidence="2">The sequence shown here is derived from an EMBL/GenBank/DDBJ whole genome shotgun (WGS) entry which is preliminary data.</text>
</comment>
<organism evidence="2 3">
    <name type="scientific">Polluticaenibacter yanchengensis</name>
    <dbReference type="NCBI Taxonomy" id="3014562"/>
    <lineage>
        <taxon>Bacteria</taxon>
        <taxon>Pseudomonadati</taxon>
        <taxon>Bacteroidota</taxon>
        <taxon>Chitinophagia</taxon>
        <taxon>Chitinophagales</taxon>
        <taxon>Chitinophagaceae</taxon>
        <taxon>Polluticaenibacter</taxon>
    </lineage>
</organism>
<keyword evidence="3" id="KW-1185">Reference proteome</keyword>
<proteinExistence type="predicted"/>
<dbReference type="GO" id="GO:0051213">
    <property type="term" value="F:dioxygenase activity"/>
    <property type="evidence" value="ECO:0007669"/>
    <property type="project" value="UniProtKB-KW"/>
</dbReference>
<accession>A0ABT4ULP4</accession>
<dbReference type="Proteomes" id="UP001210231">
    <property type="component" value="Unassembled WGS sequence"/>
</dbReference>
<evidence type="ECO:0000259" key="1">
    <source>
        <dbReference type="PROSITE" id="PS51819"/>
    </source>
</evidence>
<protein>
    <submittedName>
        <fullName evidence="2">Glyoxalase/bleomycin resistance/extradiol dioxygenase family protein</fullName>
    </submittedName>
</protein>
<dbReference type="EMBL" id="JAQGEF010000017">
    <property type="protein sequence ID" value="MDA3615772.1"/>
    <property type="molecule type" value="Genomic_DNA"/>
</dbReference>